<dbReference type="EC" id="3.5.1.28" evidence="2"/>
<gene>
    <name evidence="2" type="ORF">AVDCRST_MAG42-2643</name>
</gene>
<accession>A0A6J4ITA3</accession>
<feature type="non-terminal residue" evidence="2">
    <location>
        <position position="237"/>
    </location>
</feature>
<dbReference type="AlphaFoldDB" id="A0A6J4ITA3"/>
<name>A0A6J4ITA3_9BACT</name>
<reference evidence="2" key="1">
    <citation type="submission" date="2020-02" db="EMBL/GenBank/DDBJ databases">
        <authorList>
            <person name="Meier V. D."/>
        </authorList>
    </citation>
    <scope>NUCLEOTIDE SEQUENCE</scope>
    <source>
        <strain evidence="2">AVDCRST_MAG42</strain>
    </source>
</reference>
<feature type="region of interest" description="Disordered" evidence="1">
    <location>
        <begin position="159"/>
        <end position="201"/>
    </location>
</feature>
<dbReference type="GO" id="GO:0008745">
    <property type="term" value="F:N-acetylmuramoyl-L-alanine amidase activity"/>
    <property type="evidence" value="ECO:0007669"/>
    <property type="project" value="UniProtKB-EC"/>
</dbReference>
<feature type="compositionally biased region" description="Low complexity" evidence="1">
    <location>
        <begin position="169"/>
        <end position="179"/>
    </location>
</feature>
<keyword evidence="2" id="KW-0378">Hydrolase</keyword>
<protein>
    <submittedName>
        <fullName evidence="2">N-acetylmuramoyl-L-alanine amidase</fullName>
        <ecNumber evidence="2">3.5.1.28</ecNumber>
    </submittedName>
</protein>
<feature type="non-terminal residue" evidence="2">
    <location>
        <position position="1"/>
    </location>
</feature>
<feature type="region of interest" description="Disordered" evidence="1">
    <location>
        <begin position="59"/>
        <end position="121"/>
    </location>
</feature>
<dbReference type="EMBL" id="CADCTA010000093">
    <property type="protein sequence ID" value="CAA9259604.1"/>
    <property type="molecule type" value="Genomic_DNA"/>
</dbReference>
<feature type="compositionally biased region" description="Basic and acidic residues" evidence="1">
    <location>
        <begin position="191"/>
        <end position="201"/>
    </location>
</feature>
<evidence type="ECO:0000256" key="1">
    <source>
        <dbReference type="SAM" id="MobiDB-lite"/>
    </source>
</evidence>
<feature type="compositionally biased region" description="Basic residues" evidence="1">
    <location>
        <begin position="180"/>
        <end position="190"/>
    </location>
</feature>
<proteinExistence type="predicted"/>
<sequence>EPNSHSASAGRCAFCTGELRWRRWRAEEEHQPHFRHCRGRCGPRREGCRRAALWPGREGGRARRRATPQSQAARIAVPHRDDAQLRCLHRARSPRRDRQQTGQLHLRQHSLQPREASRHPGLRNVLRLALRAQPGAADPAQASDDAECAESRCADGKLPRGEECGVSVRPRGMRVPQQPRRGRPRSHRRLPRDAGGQDRGSDCGGAIWFRRLQRACGRGCRANRSGGRSTGGWHCAV</sequence>
<evidence type="ECO:0000313" key="2">
    <source>
        <dbReference type="EMBL" id="CAA9259604.1"/>
    </source>
</evidence>
<organism evidence="2">
    <name type="scientific">uncultured Chthoniobacterales bacterium</name>
    <dbReference type="NCBI Taxonomy" id="1836801"/>
    <lineage>
        <taxon>Bacteria</taxon>
        <taxon>Pseudomonadati</taxon>
        <taxon>Verrucomicrobiota</taxon>
        <taxon>Spartobacteria</taxon>
        <taxon>Chthoniobacterales</taxon>
        <taxon>environmental samples</taxon>
    </lineage>
</organism>